<protein>
    <recommendedName>
        <fullName evidence="1">Pvc16 N-terminal domain-containing protein</fullName>
    </recommendedName>
</protein>
<reference evidence="2" key="1">
    <citation type="journal article" date="2014" name="Front. Microbiol.">
        <title>High frequency of phylogenetically diverse reductive dehalogenase-homologous genes in deep subseafloor sedimentary metagenomes.</title>
        <authorList>
            <person name="Kawai M."/>
            <person name="Futagami T."/>
            <person name="Toyoda A."/>
            <person name="Takaki Y."/>
            <person name="Nishi S."/>
            <person name="Hori S."/>
            <person name="Arai W."/>
            <person name="Tsubouchi T."/>
            <person name="Morono Y."/>
            <person name="Uchiyama I."/>
            <person name="Ito T."/>
            <person name="Fujiyama A."/>
            <person name="Inagaki F."/>
            <person name="Takami H."/>
        </authorList>
    </citation>
    <scope>NUCLEOTIDE SEQUENCE</scope>
    <source>
        <strain evidence="2">Expedition CK06-06</strain>
    </source>
</reference>
<dbReference type="AlphaFoldDB" id="X1QMV8"/>
<gene>
    <name evidence="2" type="ORF">S06H3_56413</name>
</gene>
<dbReference type="Pfam" id="PF14065">
    <property type="entry name" value="Pvc16_N"/>
    <property type="match status" value="1"/>
</dbReference>
<comment type="caution">
    <text evidence="2">The sequence shown here is derived from an EMBL/GenBank/DDBJ whole genome shotgun (WGS) entry which is preliminary data.</text>
</comment>
<organism evidence="2">
    <name type="scientific">marine sediment metagenome</name>
    <dbReference type="NCBI Taxonomy" id="412755"/>
    <lineage>
        <taxon>unclassified sequences</taxon>
        <taxon>metagenomes</taxon>
        <taxon>ecological metagenomes</taxon>
    </lineage>
</organism>
<sequence>MSDYTVIADVGETLVDLLRENMEDLITPASIILSSPGEIETQDYPRLSLFLYQVVENAYLKNQERQASNSTTVLYPPLTLDLYYMLTSYGSPQIADRTDRTIEEHKVLGQAMRILYDNAILKSSVLRGSLGGTGEELRLTLYPASLEELNRLWNSFPDKPYKLSACYMVTPVKIDSTRKMEVRRTVERDIGYYQIRKVSAP</sequence>
<dbReference type="InterPro" id="IPR025351">
    <property type="entry name" value="Pvc16_N"/>
</dbReference>
<evidence type="ECO:0000313" key="2">
    <source>
        <dbReference type="EMBL" id="GAI52330.1"/>
    </source>
</evidence>
<evidence type="ECO:0000259" key="1">
    <source>
        <dbReference type="Pfam" id="PF14065"/>
    </source>
</evidence>
<proteinExistence type="predicted"/>
<dbReference type="EMBL" id="BARV01036281">
    <property type="protein sequence ID" value="GAI52330.1"/>
    <property type="molecule type" value="Genomic_DNA"/>
</dbReference>
<accession>X1QMV8</accession>
<feature type="domain" description="Pvc16 N-terminal" evidence="1">
    <location>
        <begin position="9"/>
        <end position="187"/>
    </location>
</feature>
<name>X1QMV8_9ZZZZ</name>